<gene>
    <name evidence="4" type="ORF">N7539_007075</name>
</gene>
<dbReference type="GO" id="GO:0030479">
    <property type="term" value="C:actin cortical patch"/>
    <property type="evidence" value="ECO:0007669"/>
    <property type="project" value="TreeGrafter"/>
</dbReference>
<feature type="domain" description="Phosphatidate phosphatase APP1 catalytic" evidence="3">
    <location>
        <begin position="282"/>
        <end position="426"/>
    </location>
</feature>
<keyword evidence="2" id="KW-0732">Signal</keyword>
<name>A0A9W9X2H6_9EURO</name>
<dbReference type="PANTHER" id="PTHR28208:SF2">
    <property type="entry name" value="PHOSPHATIDATE PHOSPHATASE APP1 CATALYTIC DOMAIN-CONTAINING PROTEIN"/>
    <property type="match status" value="1"/>
</dbReference>
<feature type="region of interest" description="Disordered" evidence="1">
    <location>
        <begin position="198"/>
        <end position="223"/>
    </location>
</feature>
<organism evidence="4 5">
    <name type="scientific">Penicillium diatomitis</name>
    <dbReference type="NCBI Taxonomy" id="2819901"/>
    <lineage>
        <taxon>Eukaryota</taxon>
        <taxon>Fungi</taxon>
        <taxon>Dikarya</taxon>
        <taxon>Ascomycota</taxon>
        <taxon>Pezizomycotina</taxon>
        <taxon>Eurotiomycetes</taxon>
        <taxon>Eurotiomycetidae</taxon>
        <taxon>Eurotiales</taxon>
        <taxon>Aspergillaceae</taxon>
        <taxon>Penicillium</taxon>
    </lineage>
</organism>
<evidence type="ECO:0000256" key="2">
    <source>
        <dbReference type="SAM" id="SignalP"/>
    </source>
</evidence>
<feature type="region of interest" description="Disordered" evidence="1">
    <location>
        <begin position="31"/>
        <end position="52"/>
    </location>
</feature>
<feature type="chain" id="PRO_5040785813" description="Phosphatidate phosphatase APP1 catalytic domain-containing protein" evidence="2">
    <location>
        <begin position="23"/>
        <end position="521"/>
    </location>
</feature>
<protein>
    <recommendedName>
        <fullName evidence="3">Phosphatidate phosphatase APP1 catalytic domain-containing protein</fullName>
    </recommendedName>
</protein>
<reference evidence="4" key="1">
    <citation type="submission" date="2022-12" db="EMBL/GenBank/DDBJ databases">
        <authorList>
            <person name="Petersen C."/>
        </authorList>
    </citation>
    <scope>NUCLEOTIDE SEQUENCE</scope>
    <source>
        <strain evidence="4">IBT 30728</strain>
    </source>
</reference>
<dbReference type="InterPro" id="IPR019236">
    <property type="entry name" value="APP1_cat"/>
</dbReference>
<dbReference type="AlphaFoldDB" id="A0A9W9X2H6"/>
<accession>A0A9W9X2H6</accession>
<reference evidence="4" key="2">
    <citation type="journal article" date="2023" name="IMA Fungus">
        <title>Comparative genomic study of the Penicillium genus elucidates a diverse pangenome and 15 lateral gene transfer events.</title>
        <authorList>
            <person name="Petersen C."/>
            <person name="Sorensen T."/>
            <person name="Nielsen M.R."/>
            <person name="Sondergaard T.E."/>
            <person name="Sorensen J.L."/>
            <person name="Fitzpatrick D.A."/>
            <person name="Frisvad J.C."/>
            <person name="Nielsen K.L."/>
        </authorList>
    </citation>
    <scope>NUCLEOTIDE SEQUENCE</scope>
    <source>
        <strain evidence="4">IBT 30728</strain>
    </source>
</reference>
<dbReference type="GeneID" id="81626925"/>
<dbReference type="Proteomes" id="UP001148312">
    <property type="component" value="Unassembled WGS sequence"/>
</dbReference>
<keyword evidence="5" id="KW-1185">Reference proteome</keyword>
<proteinExistence type="predicted"/>
<comment type="caution">
    <text evidence="4">The sequence shown here is derived from an EMBL/GenBank/DDBJ whole genome shotgun (WGS) entry which is preliminary data.</text>
</comment>
<evidence type="ECO:0000313" key="5">
    <source>
        <dbReference type="Proteomes" id="UP001148312"/>
    </source>
</evidence>
<dbReference type="PANTHER" id="PTHR28208">
    <property type="entry name" value="PHOSPHATIDATE PHOSPHATASE APP1"/>
    <property type="match status" value="1"/>
</dbReference>
<evidence type="ECO:0000259" key="3">
    <source>
        <dbReference type="Pfam" id="PF09949"/>
    </source>
</evidence>
<dbReference type="InterPro" id="IPR052935">
    <property type="entry name" value="Mg2+_PAP"/>
</dbReference>
<sequence>MSNITWHARAVALLAVLPIVAAIPAPTGDAGTVNDANPPQPAITPSPVQNNPSPIIQRGIISDVENDVNSILSGLGSDIPTWVASGVPNFFQGFPTGDSVASSLGLKSSDLAALPTNVLNIDPYANWTKSGWNVRFHGNVYKQPNTSRSDLDRLANVFLVGTDIKNLPPSEQNQARNLTAEIFVVQQPHVAVNTIYLEPSPSQGASGQPGGGGSSNTTGGVQSVTLPYNTTAEGDFDVFVPIKSNGLTAGNETSAIQRLNTYVEGASIGNSTAYLVPPTGLTVISDIDDILRITKIYEPKEGLLNSFAKAFTPWENMPEIYANWSSKIPHMHFHYLTTTPEQVTRNYMSFIYSTYPGGSFDTRPLNFSDVSATLSIRKFLLKKIFETFPQRKFILVADTSNSDVMRDYPEMVTDFPGQVQCIFLRNTSATDSGDKFPYDTSGFKNISQDKFMFFVNADDLTNLDIENGQCYNHSIPQNLTFSYQGLPFGLSKHNGAGQPVVGRYNLWTLAASIVVAAVMFS</sequence>
<dbReference type="RefSeq" id="XP_056788611.1">
    <property type="nucleotide sequence ID" value="XM_056936676.1"/>
</dbReference>
<evidence type="ECO:0000256" key="1">
    <source>
        <dbReference type="SAM" id="MobiDB-lite"/>
    </source>
</evidence>
<dbReference type="Pfam" id="PF09949">
    <property type="entry name" value="APP1_cat"/>
    <property type="match status" value="1"/>
</dbReference>
<evidence type="ECO:0000313" key="4">
    <source>
        <dbReference type="EMBL" id="KAJ5481181.1"/>
    </source>
</evidence>
<dbReference type="GO" id="GO:0008195">
    <property type="term" value="F:phosphatidate phosphatase activity"/>
    <property type="evidence" value="ECO:0007669"/>
    <property type="project" value="InterPro"/>
</dbReference>
<feature type="signal peptide" evidence="2">
    <location>
        <begin position="1"/>
        <end position="22"/>
    </location>
</feature>
<dbReference type="EMBL" id="JAPWDQ010000009">
    <property type="protein sequence ID" value="KAJ5481181.1"/>
    <property type="molecule type" value="Genomic_DNA"/>
</dbReference>